<feature type="chain" id="PRO_5035230046" evidence="4">
    <location>
        <begin position="24"/>
        <end position="407"/>
    </location>
</feature>
<evidence type="ECO:0000313" key="6">
    <source>
        <dbReference type="Proteomes" id="UP000683246"/>
    </source>
</evidence>
<dbReference type="AlphaFoldDB" id="A0A8J8MP80"/>
<evidence type="ECO:0000256" key="1">
    <source>
        <dbReference type="ARBA" id="ARBA00008520"/>
    </source>
</evidence>
<comment type="similarity">
    <text evidence="1">Belongs to the bacterial solute-binding protein 1 family.</text>
</comment>
<dbReference type="Pfam" id="PF01547">
    <property type="entry name" value="SBP_bac_1"/>
    <property type="match status" value="1"/>
</dbReference>
<dbReference type="Gene3D" id="3.40.190.10">
    <property type="entry name" value="Periplasmic binding protein-like II"/>
    <property type="match status" value="2"/>
</dbReference>
<evidence type="ECO:0000256" key="2">
    <source>
        <dbReference type="ARBA" id="ARBA00022448"/>
    </source>
</evidence>
<name>A0A8J8MP80_9FIRM</name>
<sequence length="407" mass="45956">MRTPLVLILTVLMVITTTGCSEAEVKKQITFAAIEDATPATKRLIDTYNASQEVYHVEWVTLPPDVRQNYEQLHTLLSEANTKYDVLSLDVTWIGEFAHRGYIEPLDNYMGDDGITIGDYSRGIMEAGRYMEKQYAIPYYQNIGLLYYRKDLIQEMEASVLDSGNYMYSDLAKLSKRYQGEGGTDTGFVFQSGAYEGLTVNVTEFTDSLRSVKKGLETMKTFVDADYTPEDILNYTENQTHDAFVQGKAVFSRNWSYQYQLINSNNSAIKMEQVGIAPLPYGGVVGGYLLGINQHTQNKDGAWEFLTFATGIEGQKIMASEGYIPTHSALLIDEAVFEKDGILQYESVRNALMTSITRPVSPSYDELSDTIQLSVHKYLLGINDMNTTLYEIDRLVKDYQLITQQTE</sequence>
<dbReference type="InterPro" id="IPR006059">
    <property type="entry name" value="SBP"/>
</dbReference>
<keyword evidence="2" id="KW-0813">Transport</keyword>
<dbReference type="PANTHER" id="PTHR43649">
    <property type="entry name" value="ARABINOSE-BINDING PROTEIN-RELATED"/>
    <property type="match status" value="1"/>
</dbReference>
<keyword evidence="3 4" id="KW-0732">Signal</keyword>
<dbReference type="SUPFAM" id="SSF53850">
    <property type="entry name" value="Periplasmic binding protein-like II"/>
    <property type="match status" value="1"/>
</dbReference>
<protein>
    <submittedName>
        <fullName evidence="5">Extracellular solute-binding protein</fullName>
    </submittedName>
</protein>
<dbReference type="KEGG" id="vpy:HZI73_23240"/>
<dbReference type="PROSITE" id="PS51257">
    <property type="entry name" value="PROKAR_LIPOPROTEIN"/>
    <property type="match status" value="1"/>
</dbReference>
<proteinExistence type="inferred from homology"/>
<gene>
    <name evidence="5" type="ORF">HZI73_23240</name>
</gene>
<feature type="signal peptide" evidence="4">
    <location>
        <begin position="1"/>
        <end position="23"/>
    </location>
</feature>
<organism evidence="5 6">
    <name type="scientific">Vallitalea pronyensis</name>
    <dbReference type="NCBI Taxonomy" id="1348613"/>
    <lineage>
        <taxon>Bacteria</taxon>
        <taxon>Bacillati</taxon>
        <taxon>Bacillota</taxon>
        <taxon>Clostridia</taxon>
        <taxon>Lachnospirales</taxon>
        <taxon>Vallitaleaceae</taxon>
        <taxon>Vallitalea</taxon>
    </lineage>
</organism>
<dbReference type="EMBL" id="CP058649">
    <property type="protein sequence ID" value="QUI25027.1"/>
    <property type="molecule type" value="Genomic_DNA"/>
</dbReference>
<reference evidence="5" key="1">
    <citation type="submission" date="2020-07" db="EMBL/GenBank/DDBJ databases">
        <title>Vallitalea pronyensis genome.</title>
        <authorList>
            <person name="Postec A."/>
        </authorList>
    </citation>
    <scope>NUCLEOTIDE SEQUENCE</scope>
    <source>
        <strain evidence="5">FatNI3</strain>
    </source>
</reference>
<accession>A0A8J8MP80</accession>
<evidence type="ECO:0000256" key="3">
    <source>
        <dbReference type="ARBA" id="ARBA00022729"/>
    </source>
</evidence>
<dbReference type="PANTHER" id="PTHR43649:SF34">
    <property type="entry name" value="ABC TRANSPORTER PERIPLASMIC-BINDING PROTEIN YCJN-RELATED"/>
    <property type="match status" value="1"/>
</dbReference>
<evidence type="ECO:0000256" key="4">
    <source>
        <dbReference type="SAM" id="SignalP"/>
    </source>
</evidence>
<dbReference type="RefSeq" id="WP_212695727.1">
    <property type="nucleotide sequence ID" value="NZ_CP058649.1"/>
</dbReference>
<dbReference type="Proteomes" id="UP000683246">
    <property type="component" value="Chromosome"/>
</dbReference>
<dbReference type="InterPro" id="IPR050490">
    <property type="entry name" value="Bact_solute-bd_prot1"/>
</dbReference>
<evidence type="ECO:0000313" key="5">
    <source>
        <dbReference type="EMBL" id="QUI25027.1"/>
    </source>
</evidence>
<keyword evidence="6" id="KW-1185">Reference proteome</keyword>